<evidence type="ECO:0000313" key="2">
    <source>
        <dbReference type="Proteomes" id="UP000290637"/>
    </source>
</evidence>
<sequence length="133" mass="14350">MVLFVVEKKAPKQDPTTAQVIAAITKLRSYGPSSFASLTDAHGNYLQVAGGGLTCLLERRTAAGAQHFRAYLEKPSGIHPDGTTLAFSGGQVKLRADEWISAPLVIDAFTAFLQGHELPQTIRWRDITTLLGS</sequence>
<keyword evidence="2" id="KW-1185">Reference proteome</keyword>
<gene>
    <name evidence="1" type="ORF">EWM63_02960</name>
</gene>
<dbReference type="EMBL" id="CP035913">
    <property type="protein sequence ID" value="QBE62070.1"/>
    <property type="molecule type" value="Genomic_DNA"/>
</dbReference>
<dbReference type="AlphaFoldDB" id="A0A4P6KT50"/>
<proteinExistence type="predicted"/>
<reference evidence="1 2" key="1">
    <citation type="submission" date="2019-02" db="EMBL/GenBank/DDBJ databases">
        <title>Draft Genome Sequences of Six Type Strains of the Genus Massilia.</title>
        <authorList>
            <person name="Miess H."/>
            <person name="Frediansyhah A."/>
            <person name="Gross H."/>
        </authorList>
    </citation>
    <scope>NUCLEOTIDE SEQUENCE [LARGE SCALE GENOMIC DNA]</scope>
    <source>
        <strain evidence="1 2">DSM 17473</strain>
    </source>
</reference>
<name>A0A4P6KT50_9BURK</name>
<organism evidence="1 2">
    <name type="scientific">Pseudoduganella lutea</name>
    <dbReference type="NCBI Taxonomy" id="321985"/>
    <lineage>
        <taxon>Bacteria</taxon>
        <taxon>Pseudomonadati</taxon>
        <taxon>Pseudomonadota</taxon>
        <taxon>Betaproteobacteria</taxon>
        <taxon>Burkholderiales</taxon>
        <taxon>Oxalobacteraceae</taxon>
        <taxon>Telluria group</taxon>
        <taxon>Pseudoduganella</taxon>
    </lineage>
</organism>
<dbReference type="KEGG" id="plue:EWM63_02960"/>
<accession>A0A4P6KT50</accession>
<evidence type="ECO:0000313" key="1">
    <source>
        <dbReference type="EMBL" id="QBE62070.1"/>
    </source>
</evidence>
<dbReference type="Proteomes" id="UP000290637">
    <property type="component" value="Chromosome"/>
</dbReference>
<dbReference type="OrthoDB" id="6873191at2"/>
<protein>
    <submittedName>
        <fullName evidence="1">Uncharacterized protein</fullName>
    </submittedName>
</protein>